<dbReference type="PaxDb" id="3218-PP1S147_119V6.1"/>
<evidence type="ECO:0000256" key="5">
    <source>
        <dbReference type="PIRSR" id="PIRSR602403-1"/>
    </source>
</evidence>
<dbReference type="InterPro" id="IPR017972">
    <property type="entry name" value="Cyt_P450_CS"/>
</dbReference>
<dbReference type="Pfam" id="PF00067">
    <property type="entry name" value="p450"/>
    <property type="match status" value="1"/>
</dbReference>
<dbReference type="GO" id="GO:0016705">
    <property type="term" value="F:oxidoreductase activity, acting on paired donors, with incorporation or reduction of molecular oxygen"/>
    <property type="evidence" value="ECO:0007669"/>
    <property type="project" value="InterPro"/>
</dbReference>
<comment type="cofactor">
    <cofactor evidence="5">
        <name>heme</name>
        <dbReference type="ChEBI" id="CHEBI:30413"/>
    </cofactor>
</comment>
<keyword evidence="2 5" id="KW-0479">Metal-binding</keyword>
<feature type="binding site" description="axial binding residue" evidence="5">
    <location>
        <position position="296"/>
    </location>
    <ligand>
        <name>heme</name>
        <dbReference type="ChEBI" id="CHEBI:30413"/>
    </ligand>
    <ligandPart>
        <name>Fe</name>
        <dbReference type="ChEBI" id="CHEBI:18248"/>
    </ligandPart>
</feature>
<comment type="similarity">
    <text evidence="1 6">Belongs to the cytochrome P450 family.</text>
</comment>
<dbReference type="OMA" id="FEKLMYN"/>
<dbReference type="GO" id="GO:0005506">
    <property type="term" value="F:iron ion binding"/>
    <property type="evidence" value="ECO:0007669"/>
    <property type="project" value="InterPro"/>
</dbReference>
<dbReference type="InterPro" id="IPR036396">
    <property type="entry name" value="Cyt_P450_sf"/>
</dbReference>
<dbReference type="PRINTS" id="PR00465">
    <property type="entry name" value="EP450IV"/>
</dbReference>
<dbReference type="InParanoid" id="A0A2K1LBH3"/>
<evidence type="ECO:0000256" key="6">
    <source>
        <dbReference type="RuleBase" id="RU000461"/>
    </source>
</evidence>
<keyword evidence="7" id="KW-0472">Membrane</keyword>
<dbReference type="GO" id="GO:0004497">
    <property type="term" value="F:monooxygenase activity"/>
    <property type="evidence" value="ECO:0007669"/>
    <property type="project" value="UniProtKB-KW"/>
</dbReference>
<evidence type="ECO:0000313" key="8">
    <source>
        <dbReference type="EMBL" id="PNR63367.1"/>
    </source>
</evidence>
<keyword evidence="5 6" id="KW-0349">Heme</keyword>
<sequence length="333" mass="38103">METSQLSDYWAGSQLLGNSSFGPGVRVDSVSGSQYFVVEFFLSAIVFTVFNLVFQRLHEPSLIPPRLSAWNFLCQTHVLRRNPTVVLHNLVKRYGPVTHVKLWSQDLLVLSSVAAVEEFYKLHDMEFGDRPSSMNRVTLSNSINSSCFPPLATYWKHLRFVLDMTTSTPFDKGTICGFEWVSEEVERSLGSRSHIEDSDLAKLPYLQAVVKELFRLYPPCAFSFPHESFDEYCHIFGYEVSPRTQVLINIYTIQRDPAVWTNPNEFNPTRFITHPGIDMHGQHYQLLPFGGGRRQCPATKLAIRYVQSGLARYFHDARSSHMIPHSTCLEDDL</sequence>
<dbReference type="EnsemblPlants" id="Pp3c1_38740V3.2">
    <property type="protein sequence ID" value="Pp3c1_38740V3.2"/>
    <property type="gene ID" value="Pp3c1_38740"/>
</dbReference>
<dbReference type="EMBL" id="ABEU02000001">
    <property type="protein sequence ID" value="PNR63367.1"/>
    <property type="molecule type" value="Genomic_DNA"/>
</dbReference>
<dbReference type="STRING" id="3218.A0A2K1LBH3"/>
<dbReference type="PANTHER" id="PTHR47944">
    <property type="entry name" value="CYTOCHROME P450 98A9"/>
    <property type="match status" value="1"/>
</dbReference>
<keyword evidence="4 5" id="KW-0408">Iron</keyword>
<keyword evidence="10" id="KW-1185">Reference proteome</keyword>
<keyword evidence="6" id="KW-0503">Monooxygenase</keyword>
<evidence type="ECO:0008006" key="11">
    <source>
        <dbReference type="Google" id="ProtNLM"/>
    </source>
</evidence>
<dbReference type="Proteomes" id="UP000006727">
    <property type="component" value="Chromosome 1"/>
</dbReference>
<dbReference type="InterPro" id="IPR002403">
    <property type="entry name" value="Cyt_P450_E_grp-IV"/>
</dbReference>
<dbReference type="Gene3D" id="1.10.630.10">
    <property type="entry name" value="Cytochrome P450"/>
    <property type="match status" value="2"/>
</dbReference>
<keyword evidence="7" id="KW-0812">Transmembrane</keyword>
<dbReference type="AlphaFoldDB" id="A0A2K1LBH3"/>
<evidence type="ECO:0000256" key="7">
    <source>
        <dbReference type="SAM" id="Phobius"/>
    </source>
</evidence>
<proteinExistence type="inferred from homology"/>
<protein>
    <recommendedName>
        <fullName evidence="11">Cytochrome P450</fullName>
    </recommendedName>
</protein>
<keyword evidence="7" id="KW-1133">Transmembrane helix</keyword>
<name>A0A2K1LBH3_PHYPA</name>
<gene>
    <name evidence="8" type="ORF">PHYPA_001793</name>
</gene>
<evidence type="ECO:0000256" key="2">
    <source>
        <dbReference type="ARBA" id="ARBA00022723"/>
    </source>
</evidence>
<feature type="transmembrane region" description="Helical" evidence="7">
    <location>
        <begin position="35"/>
        <end position="54"/>
    </location>
</feature>
<dbReference type="GO" id="GO:0020037">
    <property type="term" value="F:heme binding"/>
    <property type="evidence" value="ECO:0007669"/>
    <property type="project" value="InterPro"/>
</dbReference>
<evidence type="ECO:0000313" key="9">
    <source>
        <dbReference type="EnsemblPlants" id="Pp3c1_38740V3.1"/>
    </source>
</evidence>
<evidence type="ECO:0000256" key="1">
    <source>
        <dbReference type="ARBA" id="ARBA00010617"/>
    </source>
</evidence>
<organism evidence="8">
    <name type="scientific">Physcomitrium patens</name>
    <name type="common">Spreading-leaved earth moss</name>
    <name type="synonym">Physcomitrella patens</name>
    <dbReference type="NCBI Taxonomy" id="3218"/>
    <lineage>
        <taxon>Eukaryota</taxon>
        <taxon>Viridiplantae</taxon>
        <taxon>Streptophyta</taxon>
        <taxon>Embryophyta</taxon>
        <taxon>Bryophyta</taxon>
        <taxon>Bryophytina</taxon>
        <taxon>Bryopsida</taxon>
        <taxon>Funariidae</taxon>
        <taxon>Funariales</taxon>
        <taxon>Funariaceae</taxon>
        <taxon>Physcomitrium</taxon>
    </lineage>
</organism>
<accession>A0A2K1LBH3</accession>
<dbReference type="EnsemblPlants" id="Pp3c1_38740V3.1">
    <property type="protein sequence ID" value="Pp3c1_38740V3.1"/>
    <property type="gene ID" value="Pp3c1_38740"/>
</dbReference>
<reference evidence="8 10" key="1">
    <citation type="journal article" date="2008" name="Science">
        <title>The Physcomitrella genome reveals evolutionary insights into the conquest of land by plants.</title>
        <authorList>
            <person name="Rensing S."/>
            <person name="Lang D."/>
            <person name="Zimmer A."/>
            <person name="Terry A."/>
            <person name="Salamov A."/>
            <person name="Shapiro H."/>
            <person name="Nishiyama T."/>
            <person name="Perroud P.-F."/>
            <person name="Lindquist E."/>
            <person name="Kamisugi Y."/>
            <person name="Tanahashi T."/>
            <person name="Sakakibara K."/>
            <person name="Fujita T."/>
            <person name="Oishi K."/>
            <person name="Shin-I T."/>
            <person name="Kuroki Y."/>
            <person name="Toyoda A."/>
            <person name="Suzuki Y."/>
            <person name="Hashimoto A."/>
            <person name="Yamaguchi K."/>
            <person name="Sugano A."/>
            <person name="Kohara Y."/>
            <person name="Fujiyama A."/>
            <person name="Anterola A."/>
            <person name="Aoki S."/>
            <person name="Ashton N."/>
            <person name="Barbazuk W.B."/>
            <person name="Barker E."/>
            <person name="Bennetzen J."/>
            <person name="Bezanilla M."/>
            <person name="Blankenship R."/>
            <person name="Cho S.H."/>
            <person name="Dutcher S."/>
            <person name="Estelle M."/>
            <person name="Fawcett J.A."/>
            <person name="Gundlach H."/>
            <person name="Hanada K."/>
            <person name="Heyl A."/>
            <person name="Hicks K.A."/>
            <person name="Hugh J."/>
            <person name="Lohr M."/>
            <person name="Mayer K."/>
            <person name="Melkozernov A."/>
            <person name="Murata T."/>
            <person name="Nelson D."/>
            <person name="Pils B."/>
            <person name="Prigge M."/>
            <person name="Reiss B."/>
            <person name="Renner T."/>
            <person name="Rombauts S."/>
            <person name="Rushton P."/>
            <person name="Sanderfoot A."/>
            <person name="Schween G."/>
            <person name="Shiu S.-H."/>
            <person name="Stueber K."/>
            <person name="Theodoulou F.L."/>
            <person name="Tu H."/>
            <person name="Van de Peer Y."/>
            <person name="Verrier P.J."/>
            <person name="Waters E."/>
            <person name="Wood A."/>
            <person name="Yang L."/>
            <person name="Cove D."/>
            <person name="Cuming A."/>
            <person name="Hasebe M."/>
            <person name="Lucas S."/>
            <person name="Mishler D.B."/>
            <person name="Reski R."/>
            <person name="Grigoriev I."/>
            <person name="Quatrano R.S."/>
            <person name="Boore J.L."/>
        </authorList>
    </citation>
    <scope>NUCLEOTIDE SEQUENCE [LARGE SCALE GENOMIC DNA]</scope>
    <source>
        <strain evidence="9 10">cv. Gransden 2004</strain>
    </source>
</reference>
<evidence type="ECO:0000256" key="4">
    <source>
        <dbReference type="ARBA" id="ARBA00023004"/>
    </source>
</evidence>
<evidence type="ECO:0000256" key="3">
    <source>
        <dbReference type="ARBA" id="ARBA00023002"/>
    </source>
</evidence>
<dbReference type="Gramene" id="Pp3c1_38740V3.1">
    <property type="protein sequence ID" value="Pp3c1_38740V3.1"/>
    <property type="gene ID" value="Pp3c1_38740"/>
</dbReference>
<reference evidence="9" key="3">
    <citation type="submission" date="2020-12" db="UniProtKB">
        <authorList>
            <consortium name="EnsemblPlants"/>
        </authorList>
    </citation>
    <scope>IDENTIFICATION</scope>
</reference>
<reference evidence="8 10" key="2">
    <citation type="journal article" date="2018" name="Plant J.">
        <title>The Physcomitrella patens chromosome-scale assembly reveals moss genome structure and evolution.</title>
        <authorList>
            <person name="Lang D."/>
            <person name="Ullrich K.K."/>
            <person name="Murat F."/>
            <person name="Fuchs J."/>
            <person name="Jenkins J."/>
            <person name="Haas F.B."/>
            <person name="Piednoel M."/>
            <person name="Gundlach H."/>
            <person name="Van Bel M."/>
            <person name="Meyberg R."/>
            <person name="Vives C."/>
            <person name="Morata J."/>
            <person name="Symeonidi A."/>
            <person name="Hiss M."/>
            <person name="Muchero W."/>
            <person name="Kamisugi Y."/>
            <person name="Saleh O."/>
            <person name="Blanc G."/>
            <person name="Decker E.L."/>
            <person name="van Gessel N."/>
            <person name="Grimwood J."/>
            <person name="Hayes R.D."/>
            <person name="Graham S.W."/>
            <person name="Gunter L.E."/>
            <person name="McDaniel S.F."/>
            <person name="Hoernstein S.N.W."/>
            <person name="Larsson A."/>
            <person name="Li F.W."/>
            <person name="Perroud P.F."/>
            <person name="Phillips J."/>
            <person name="Ranjan P."/>
            <person name="Rokshar D.S."/>
            <person name="Rothfels C.J."/>
            <person name="Schneider L."/>
            <person name="Shu S."/>
            <person name="Stevenson D.W."/>
            <person name="Thummler F."/>
            <person name="Tillich M."/>
            <person name="Villarreal Aguilar J.C."/>
            <person name="Widiez T."/>
            <person name="Wong G.K."/>
            <person name="Wymore A."/>
            <person name="Zhang Y."/>
            <person name="Zimmer A.D."/>
            <person name="Quatrano R.S."/>
            <person name="Mayer K.F.X."/>
            <person name="Goodstein D."/>
            <person name="Casacuberta J.M."/>
            <person name="Vandepoele K."/>
            <person name="Reski R."/>
            <person name="Cuming A.C."/>
            <person name="Tuskan G.A."/>
            <person name="Maumus F."/>
            <person name="Salse J."/>
            <person name="Schmutz J."/>
            <person name="Rensing S.A."/>
        </authorList>
    </citation>
    <scope>NUCLEOTIDE SEQUENCE [LARGE SCALE GENOMIC DNA]</scope>
    <source>
        <strain evidence="9 10">cv. Gransden 2004</strain>
    </source>
</reference>
<dbReference type="InterPro" id="IPR001128">
    <property type="entry name" value="Cyt_P450"/>
</dbReference>
<dbReference type="SUPFAM" id="SSF48264">
    <property type="entry name" value="Cytochrome P450"/>
    <property type="match status" value="2"/>
</dbReference>
<dbReference type="PROSITE" id="PS00086">
    <property type="entry name" value="CYTOCHROME_P450"/>
    <property type="match status" value="1"/>
</dbReference>
<evidence type="ECO:0000313" key="10">
    <source>
        <dbReference type="Proteomes" id="UP000006727"/>
    </source>
</evidence>
<dbReference type="Gramene" id="Pp3c1_38740V3.2">
    <property type="protein sequence ID" value="Pp3c1_38740V3.2"/>
    <property type="gene ID" value="Pp3c1_38740"/>
</dbReference>
<keyword evidence="3 6" id="KW-0560">Oxidoreductase</keyword>